<sequence length="82" mass="8752">MDHEAILSFEYDDGERARRVERSVRPEVGDIDGDRTTATLDRDGAVVSVRVAAADLVALRAGVNTWSTLVGVAERAGAADIP</sequence>
<gene>
    <name evidence="2" type="ORF">SAMN05216559_2341</name>
</gene>
<dbReference type="OrthoDB" id="8982at2157"/>
<dbReference type="AlphaFoldDB" id="A0A1I6LA11"/>
<evidence type="ECO:0000313" key="2">
    <source>
        <dbReference type="EMBL" id="SFS00301.1"/>
    </source>
</evidence>
<keyword evidence="3" id="KW-1185">Reference proteome</keyword>
<comment type="similarity">
    <text evidence="1">Belongs to the CTAG/PCC1 family.</text>
</comment>
<reference evidence="2 3" key="1">
    <citation type="submission" date="2016-10" db="EMBL/GenBank/DDBJ databases">
        <authorList>
            <person name="de Groot N.N."/>
        </authorList>
    </citation>
    <scope>NUCLEOTIDE SEQUENCE [LARGE SCALE GENOMIC DNA]</scope>
    <source>
        <strain evidence="2 3">CGMCC 1.10457</strain>
    </source>
</reference>
<evidence type="ECO:0000313" key="3">
    <source>
        <dbReference type="Proteomes" id="UP000199062"/>
    </source>
</evidence>
<proteinExistence type="inferred from homology"/>
<name>A0A1I6LA11_9EURY</name>
<dbReference type="Gene3D" id="3.30.310.50">
    <property type="entry name" value="Alpha-D-phosphohexomutase, C-terminal domain"/>
    <property type="match status" value="1"/>
</dbReference>
<dbReference type="InterPro" id="IPR015419">
    <property type="entry name" value="CTAG/Pcc1"/>
</dbReference>
<dbReference type="Pfam" id="PF09341">
    <property type="entry name" value="Pcc1"/>
    <property type="match status" value="1"/>
</dbReference>
<accession>A0A1I6LA11</accession>
<dbReference type="STRING" id="767519.SAMN05216559_2341"/>
<organism evidence="2 3">
    <name type="scientific">Halomicrobium zhouii</name>
    <dbReference type="NCBI Taxonomy" id="767519"/>
    <lineage>
        <taxon>Archaea</taxon>
        <taxon>Methanobacteriati</taxon>
        <taxon>Methanobacteriota</taxon>
        <taxon>Stenosarchaea group</taxon>
        <taxon>Halobacteria</taxon>
        <taxon>Halobacteriales</taxon>
        <taxon>Haloarculaceae</taxon>
        <taxon>Halomicrobium</taxon>
    </lineage>
</organism>
<dbReference type="NCBIfam" id="NF011470">
    <property type="entry name" value="PRK14887.1"/>
    <property type="match status" value="1"/>
</dbReference>
<dbReference type="Proteomes" id="UP000199062">
    <property type="component" value="Unassembled WGS sequence"/>
</dbReference>
<dbReference type="EMBL" id="FOZK01000002">
    <property type="protein sequence ID" value="SFS00301.1"/>
    <property type="molecule type" value="Genomic_DNA"/>
</dbReference>
<protein>
    <submittedName>
        <fullName evidence="2">KEOPS complex subunit Pcc1</fullName>
    </submittedName>
</protein>
<evidence type="ECO:0000256" key="1">
    <source>
        <dbReference type="ARBA" id="ARBA00007073"/>
    </source>
</evidence>
<dbReference type="RefSeq" id="WP_089816697.1">
    <property type="nucleotide sequence ID" value="NZ_FOZK01000002.1"/>
</dbReference>